<feature type="domain" description="Zinc knuckle CX2CX4HX4C" evidence="2">
    <location>
        <begin position="171"/>
        <end position="201"/>
    </location>
</feature>
<dbReference type="EMBL" id="OZ034822">
    <property type="protein sequence ID" value="CAL1411807.1"/>
    <property type="molecule type" value="Genomic_DNA"/>
</dbReference>
<evidence type="ECO:0000313" key="4">
    <source>
        <dbReference type="Proteomes" id="UP001497516"/>
    </source>
</evidence>
<protein>
    <recommendedName>
        <fullName evidence="2">Zinc knuckle CX2CX4HX4C domain-containing protein</fullName>
    </recommendedName>
</protein>
<gene>
    <name evidence="3" type="ORF">LTRI10_LOCUS51142</name>
</gene>
<evidence type="ECO:0000256" key="1">
    <source>
        <dbReference type="SAM" id="MobiDB-lite"/>
    </source>
</evidence>
<dbReference type="InterPro" id="IPR040256">
    <property type="entry name" value="At4g02000-like"/>
</dbReference>
<name>A0AAV2GNF2_9ROSI</name>
<feature type="region of interest" description="Disordered" evidence="1">
    <location>
        <begin position="249"/>
        <end position="274"/>
    </location>
</feature>
<keyword evidence="4" id="KW-1185">Reference proteome</keyword>
<organism evidence="3 4">
    <name type="scientific">Linum trigynum</name>
    <dbReference type="NCBI Taxonomy" id="586398"/>
    <lineage>
        <taxon>Eukaryota</taxon>
        <taxon>Viridiplantae</taxon>
        <taxon>Streptophyta</taxon>
        <taxon>Embryophyta</taxon>
        <taxon>Tracheophyta</taxon>
        <taxon>Spermatophyta</taxon>
        <taxon>Magnoliopsida</taxon>
        <taxon>eudicotyledons</taxon>
        <taxon>Gunneridae</taxon>
        <taxon>Pentapetalae</taxon>
        <taxon>rosids</taxon>
        <taxon>fabids</taxon>
        <taxon>Malpighiales</taxon>
        <taxon>Linaceae</taxon>
        <taxon>Linum</taxon>
    </lineage>
</organism>
<dbReference type="InterPro" id="IPR025836">
    <property type="entry name" value="Zn_knuckle_CX2CX4HX4C"/>
</dbReference>
<dbReference type="AlphaFoldDB" id="A0AAV2GNF2"/>
<evidence type="ECO:0000259" key="2">
    <source>
        <dbReference type="Pfam" id="PF14392"/>
    </source>
</evidence>
<dbReference type="Pfam" id="PF14392">
    <property type="entry name" value="zf-CCHC_4"/>
    <property type="match status" value="1"/>
</dbReference>
<sequence>MVPDEERVNNRFSLVVKVFSERTVSLRAMRGMIRSAWVDNFKPKLQEMPIIQPVVENIFTLDFEKREEMEAIWKERPSPISGTLMQLKRLSGLENAQNISFKMVEFWVQIHNLPEAYRTENNIAMVSRMFHKVIEIDQAAFQAQIYRKFVRVFVEIDTSKTIPDGFYIRHQQKRIWIKYKYEKLFSLCYFCGGIEHTRSECGLRRKNEEEGLPLPSIQRWRPWTRASSPLFSPRTSQQQVGEAYLNRAATSTSNSPGGFQIQSPPTTGMGTTRSLNQMAPLSSMISPAPNQSPRSSFAQNFSFPPTTDLFPTPNSFLPSPQSYSQFGQSLGVISSPSQGTNMSRNLFGFPSGAPFPNSIPQIPSYQDPLPGFITSNQSPLPYQAHANYIFNQNYFHSSPSGA</sequence>
<reference evidence="3 4" key="1">
    <citation type="submission" date="2024-04" db="EMBL/GenBank/DDBJ databases">
        <authorList>
            <person name="Fracassetti M."/>
        </authorList>
    </citation>
    <scope>NUCLEOTIDE SEQUENCE [LARGE SCALE GENOMIC DNA]</scope>
</reference>
<accession>A0AAV2GNF2</accession>
<dbReference type="PANTHER" id="PTHR31286">
    <property type="entry name" value="GLYCINE-RICH CELL WALL STRUCTURAL PROTEIN 1.8-LIKE"/>
    <property type="match status" value="1"/>
</dbReference>
<proteinExistence type="predicted"/>
<dbReference type="Proteomes" id="UP001497516">
    <property type="component" value="Chromosome 9"/>
</dbReference>
<dbReference type="PANTHER" id="PTHR31286:SF167">
    <property type="entry name" value="OS09G0268800 PROTEIN"/>
    <property type="match status" value="1"/>
</dbReference>
<evidence type="ECO:0000313" key="3">
    <source>
        <dbReference type="EMBL" id="CAL1411807.1"/>
    </source>
</evidence>